<evidence type="ECO:0000256" key="1">
    <source>
        <dbReference type="ARBA" id="ARBA00006484"/>
    </source>
</evidence>
<dbReference type="Proteomes" id="UP001597151">
    <property type="component" value="Unassembled WGS sequence"/>
</dbReference>
<evidence type="ECO:0000256" key="3">
    <source>
        <dbReference type="ARBA" id="ARBA00023002"/>
    </source>
</evidence>
<keyword evidence="2" id="KW-0521">NADP</keyword>
<keyword evidence="5" id="KW-1185">Reference proteome</keyword>
<comment type="similarity">
    <text evidence="1">Belongs to the short-chain dehydrogenases/reductases (SDR) family.</text>
</comment>
<dbReference type="EMBL" id="JBHTKR010000004">
    <property type="protein sequence ID" value="MFD1195082.1"/>
    <property type="molecule type" value="Genomic_DNA"/>
</dbReference>
<sequence>MTVPATSISYPAPKDQRNADRPVLVLGARSDIARALAHALAARGHPLQLAARQVDRLERDRDDFAVRHGVPVSLHELDVTRPETFADMLSSLPVAPRIVISAVGLMGDQDSNAADPALAMQVFATNFTGPALFCEEVARRLDAADMSSALIGISSVAGDRGRARNYVYGSAKAGFTAYLSGLRQKYARRPLLVMTVRPGFVATAMTQGMDLPARLTTTPEALAARILRALDKGRPVHVDPLWRVIMGIITHVPERIFMRLRF</sequence>
<gene>
    <name evidence="4" type="ORF">ACFQ3C_10410</name>
</gene>
<proteinExistence type="inferred from homology"/>
<dbReference type="RefSeq" id="WP_380791418.1">
    <property type="nucleotide sequence ID" value="NZ_JBHTKR010000004.1"/>
</dbReference>
<comment type="caution">
    <text evidence="4">The sequence shown here is derived from an EMBL/GenBank/DDBJ whole genome shotgun (WGS) entry which is preliminary data.</text>
</comment>
<dbReference type="InterPro" id="IPR036291">
    <property type="entry name" value="NAD(P)-bd_dom_sf"/>
</dbReference>
<dbReference type="PANTHER" id="PTHR43391">
    <property type="entry name" value="RETINOL DEHYDROGENASE-RELATED"/>
    <property type="match status" value="1"/>
</dbReference>
<accession>A0ABW3TEE7</accession>
<protein>
    <submittedName>
        <fullName evidence="4">SDR family oxidoreductase</fullName>
    </submittedName>
</protein>
<dbReference type="InterPro" id="IPR002347">
    <property type="entry name" value="SDR_fam"/>
</dbReference>
<name>A0ABW3TEE7_9RHOB</name>
<evidence type="ECO:0000256" key="2">
    <source>
        <dbReference type="ARBA" id="ARBA00022857"/>
    </source>
</evidence>
<dbReference type="Pfam" id="PF00106">
    <property type="entry name" value="adh_short"/>
    <property type="match status" value="1"/>
</dbReference>
<reference evidence="5" key="1">
    <citation type="journal article" date="2019" name="Int. J. Syst. Evol. Microbiol.">
        <title>The Global Catalogue of Microorganisms (GCM) 10K type strain sequencing project: providing services to taxonomists for standard genome sequencing and annotation.</title>
        <authorList>
            <consortium name="The Broad Institute Genomics Platform"/>
            <consortium name="The Broad Institute Genome Sequencing Center for Infectious Disease"/>
            <person name="Wu L."/>
            <person name="Ma J."/>
        </authorList>
    </citation>
    <scope>NUCLEOTIDE SEQUENCE [LARGE SCALE GENOMIC DNA]</scope>
    <source>
        <strain evidence="5">CCUG 55328</strain>
    </source>
</reference>
<keyword evidence="3" id="KW-0560">Oxidoreductase</keyword>
<dbReference type="PRINTS" id="PR00081">
    <property type="entry name" value="GDHRDH"/>
</dbReference>
<evidence type="ECO:0000313" key="4">
    <source>
        <dbReference type="EMBL" id="MFD1195082.1"/>
    </source>
</evidence>
<dbReference type="PANTHER" id="PTHR43391:SF14">
    <property type="entry name" value="DEHYDROGENASE_REDUCTASE SDR FAMILY PROTEIN 7-LIKE"/>
    <property type="match status" value="1"/>
</dbReference>
<dbReference type="SUPFAM" id="SSF51735">
    <property type="entry name" value="NAD(P)-binding Rossmann-fold domains"/>
    <property type="match status" value="1"/>
</dbReference>
<evidence type="ECO:0000313" key="5">
    <source>
        <dbReference type="Proteomes" id="UP001597151"/>
    </source>
</evidence>
<dbReference type="Gene3D" id="3.40.50.720">
    <property type="entry name" value="NAD(P)-binding Rossmann-like Domain"/>
    <property type="match status" value="1"/>
</dbReference>
<organism evidence="4 5">
    <name type="scientific">Seohaeicola saemankumensis</name>
    <dbReference type="NCBI Taxonomy" id="481181"/>
    <lineage>
        <taxon>Bacteria</taxon>
        <taxon>Pseudomonadati</taxon>
        <taxon>Pseudomonadota</taxon>
        <taxon>Alphaproteobacteria</taxon>
        <taxon>Rhodobacterales</taxon>
        <taxon>Roseobacteraceae</taxon>
        <taxon>Seohaeicola</taxon>
    </lineage>
</organism>
<dbReference type="NCBIfam" id="NF005489">
    <property type="entry name" value="PRK07102.1"/>
    <property type="match status" value="1"/>
</dbReference>